<evidence type="ECO:0000313" key="6">
    <source>
        <dbReference type="Proteomes" id="UP000465302"/>
    </source>
</evidence>
<dbReference type="Proteomes" id="UP000465302">
    <property type="component" value="Unassembled WGS sequence"/>
</dbReference>
<feature type="domain" description="Phosphatidic acid phosphatase type 2/haloperoxidase" evidence="2">
    <location>
        <begin position="128"/>
        <end position="241"/>
    </location>
</feature>
<sequence>MSDVRGTVLDAIVDAVTGKAGAATYFVALVVASFLLGARVLATHRHVALGLRVAGLLTALTALALGISSHGWVSRLDLATTSWLAAHRSLGLDVAATVITDFGSPVATAVACVICVALLSWLSCSVVPGIVVIGTVGAAAVASTALKAVIGRPRPPLQWQVVLETDPSFPSGHVTGTAALWGIIAVVVGMDRGRTTRAWLAVAVVTAVMLIAATRLYLGVHWLSDVTAGAILAAVFVTLGAAVFDVVAVDAVGTTHQSQPRRRQCRRADDPHFGTRIINPIPRGSTSLSSRSADIDFARDTGRRLSTHLGRNT</sequence>
<evidence type="ECO:0000313" key="3">
    <source>
        <dbReference type="EMBL" id="GFG51859.1"/>
    </source>
</evidence>
<dbReference type="InterPro" id="IPR036938">
    <property type="entry name" value="PAP2/HPO_sf"/>
</dbReference>
<keyword evidence="5" id="KW-1185">Reference proteome</keyword>
<reference evidence="4 5" key="1">
    <citation type="submission" date="2017-10" db="EMBL/GenBank/DDBJ databases">
        <title>The new phylogeny of genus Mycobacterium.</title>
        <authorList>
            <person name="Tortoli E."/>
            <person name="Trovato A."/>
            <person name="Cirillo D.M."/>
        </authorList>
    </citation>
    <scope>NUCLEOTIDE SEQUENCE [LARGE SCALE GENOMIC DNA]</scope>
    <source>
        <strain evidence="4 5">CCUG37673</strain>
    </source>
</reference>
<reference evidence="3 6" key="2">
    <citation type="journal article" date="2019" name="Emerg. Microbes Infect.">
        <title>Comprehensive subspecies identification of 175 nontuberculous mycobacteria species based on 7547 genomic profiles.</title>
        <authorList>
            <person name="Matsumoto Y."/>
            <person name="Kinjo T."/>
            <person name="Motooka D."/>
            <person name="Nabeya D."/>
            <person name="Jung N."/>
            <person name="Uechi K."/>
            <person name="Horii T."/>
            <person name="Iida T."/>
            <person name="Fujita J."/>
            <person name="Nakamura S."/>
        </authorList>
    </citation>
    <scope>NUCLEOTIDE SEQUENCE [LARGE SCALE GENOMIC DNA]</scope>
    <source>
        <strain evidence="3 6">JCM 6377</strain>
    </source>
</reference>
<feature type="transmembrane region" description="Helical" evidence="1">
    <location>
        <begin position="129"/>
        <end position="150"/>
    </location>
</feature>
<feature type="transmembrane region" description="Helical" evidence="1">
    <location>
        <begin position="170"/>
        <end position="191"/>
    </location>
</feature>
<dbReference type="OrthoDB" id="4624807at2"/>
<dbReference type="AlphaFoldDB" id="A0A2A7NAD9"/>
<keyword evidence="1" id="KW-1133">Transmembrane helix</keyword>
<feature type="transmembrane region" description="Helical" evidence="1">
    <location>
        <begin position="102"/>
        <end position="122"/>
    </location>
</feature>
<feature type="transmembrane region" description="Helical" evidence="1">
    <location>
        <begin position="20"/>
        <end position="41"/>
    </location>
</feature>
<proteinExistence type="predicted"/>
<keyword evidence="1" id="KW-0472">Membrane</keyword>
<evidence type="ECO:0000313" key="5">
    <source>
        <dbReference type="Proteomes" id="UP000220914"/>
    </source>
</evidence>
<feature type="transmembrane region" description="Helical" evidence="1">
    <location>
        <begin position="230"/>
        <end position="253"/>
    </location>
</feature>
<dbReference type="Gene3D" id="1.20.144.10">
    <property type="entry name" value="Phosphatidic acid phosphatase type 2/haloperoxidase"/>
    <property type="match status" value="1"/>
</dbReference>
<reference evidence="3" key="3">
    <citation type="submission" date="2020-02" db="EMBL/GenBank/DDBJ databases">
        <authorList>
            <person name="Matsumoto Y."/>
            <person name="Motooka D."/>
            <person name="Nakamura S."/>
        </authorList>
    </citation>
    <scope>NUCLEOTIDE SEQUENCE</scope>
    <source>
        <strain evidence="3">JCM 6377</strain>
    </source>
</reference>
<dbReference type="RefSeq" id="WP_097939454.1">
    <property type="nucleotide sequence ID" value="NZ_BLKS01000001.1"/>
</dbReference>
<dbReference type="InterPro" id="IPR000326">
    <property type="entry name" value="PAP2/HPO"/>
</dbReference>
<dbReference type="CDD" id="cd03392">
    <property type="entry name" value="PAP2_like_2"/>
    <property type="match status" value="1"/>
</dbReference>
<comment type="caution">
    <text evidence="4">The sequence shown here is derived from an EMBL/GenBank/DDBJ whole genome shotgun (WGS) entry which is preliminary data.</text>
</comment>
<feature type="transmembrane region" description="Helical" evidence="1">
    <location>
        <begin position="198"/>
        <end position="218"/>
    </location>
</feature>
<feature type="transmembrane region" description="Helical" evidence="1">
    <location>
        <begin position="53"/>
        <end position="73"/>
    </location>
</feature>
<dbReference type="SMART" id="SM00014">
    <property type="entry name" value="acidPPc"/>
    <property type="match status" value="1"/>
</dbReference>
<dbReference type="PANTHER" id="PTHR14969:SF13">
    <property type="entry name" value="AT30094P"/>
    <property type="match status" value="1"/>
</dbReference>
<protein>
    <recommendedName>
        <fullName evidence="2">Phosphatidic acid phosphatase type 2/haloperoxidase domain-containing protein</fullName>
    </recommendedName>
</protein>
<dbReference type="PANTHER" id="PTHR14969">
    <property type="entry name" value="SPHINGOSINE-1-PHOSPHATE PHOSPHOHYDROLASE"/>
    <property type="match status" value="1"/>
</dbReference>
<dbReference type="EMBL" id="BLKS01000001">
    <property type="protein sequence ID" value="GFG51859.1"/>
    <property type="molecule type" value="Genomic_DNA"/>
</dbReference>
<dbReference type="EMBL" id="PDCP01000010">
    <property type="protein sequence ID" value="PEG40428.1"/>
    <property type="molecule type" value="Genomic_DNA"/>
</dbReference>
<evidence type="ECO:0000313" key="4">
    <source>
        <dbReference type="EMBL" id="PEG40428.1"/>
    </source>
</evidence>
<accession>A0A2A7NAD9</accession>
<name>A0A2A7NAD9_MYCAG</name>
<organism evidence="4 5">
    <name type="scientific">Mycolicibacterium agri</name>
    <name type="common">Mycobacterium agri</name>
    <dbReference type="NCBI Taxonomy" id="36811"/>
    <lineage>
        <taxon>Bacteria</taxon>
        <taxon>Bacillati</taxon>
        <taxon>Actinomycetota</taxon>
        <taxon>Actinomycetes</taxon>
        <taxon>Mycobacteriales</taxon>
        <taxon>Mycobacteriaceae</taxon>
        <taxon>Mycolicibacterium</taxon>
    </lineage>
</organism>
<dbReference type="SUPFAM" id="SSF48317">
    <property type="entry name" value="Acid phosphatase/Vanadium-dependent haloperoxidase"/>
    <property type="match status" value="1"/>
</dbReference>
<dbReference type="Proteomes" id="UP000220914">
    <property type="component" value="Unassembled WGS sequence"/>
</dbReference>
<evidence type="ECO:0000259" key="2">
    <source>
        <dbReference type="SMART" id="SM00014"/>
    </source>
</evidence>
<dbReference type="Pfam" id="PF01569">
    <property type="entry name" value="PAP2"/>
    <property type="match status" value="1"/>
</dbReference>
<keyword evidence="1" id="KW-0812">Transmembrane</keyword>
<gene>
    <name evidence="4" type="ORF">CQY20_07565</name>
    <name evidence="3" type="ORF">MAGR_33000</name>
</gene>
<evidence type="ECO:0000256" key="1">
    <source>
        <dbReference type="SAM" id="Phobius"/>
    </source>
</evidence>